<protein>
    <recommendedName>
        <fullName evidence="4">Peptidase</fullName>
    </recommendedName>
</protein>
<proteinExistence type="predicted"/>
<sequence>MRDLLIFRPGTHTDQSGATLHFGEADLIATAQAYNPALHEAPLVVGHPENNSPAWGWVTGLVVRNGQLLATPGQVDPQFAEAVNAGRYKKLSAAFYTPHAPTNPVPGIFYLRHVGFLGGQPPSLKGLGDAAFADQGDGVITVEFSESPSTKESVSMSDQDKTPIPPAPESDHAEKEKKLREEEVAFAERVRKFDEQEAAARAREDAAFAERMVKEGRVLPGEKSGVLTLLGVLGAGSDIVRFAEGDKTVQAAPKDLYRQFLEQLAPRIHFGEHARELPFEGISMVDLPPGYRVDPGRKALHQQALAYAEKHGVDFLVAACAVERTAPPANK</sequence>
<dbReference type="EMBL" id="BAAFGK010000004">
    <property type="protein sequence ID" value="GAB0056745.1"/>
    <property type="molecule type" value="Genomic_DNA"/>
</dbReference>
<feature type="region of interest" description="Disordered" evidence="1">
    <location>
        <begin position="145"/>
        <end position="179"/>
    </location>
</feature>
<evidence type="ECO:0000256" key="1">
    <source>
        <dbReference type="SAM" id="MobiDB-lite"/>
    </source>
</evidence>
<feature type="compositionally biased region" description="Polar residues" evidence="1">
    <location>
        <begin position="145"/>
        <end position="157"/>
    </location>
</feature>
<evidence type="ECO:0000313" key="2">
    <source>
        <dbReference type="EMBL" id="GAB0056745.1"/>
    </source>
</evidence>
<accession>A0ABQ0C781</accession>
<organism evidence="2 3">
    <name type="scientific">Candidatus Magnetaquiglobus chichijimensis</name>
    <dbReference type="NCBI Taxonomy" id="3141448"/>
    <lineage>
        <taxon>Bacteria</taxon>
        <taxon>Pseudomonadati</taxon>
        <taxon>Pseudomonadota</taxon>
        <taxon>Magnetococcia</taxon>
        <taxon>Magnetococcales</taxon>
        <taxon>Candidatus Magnetaquicoccaceae</taxon>
        <taxon>Candidatus Magnetaquiglobus</taxon>
    </lineage>
</organism>
<keyword evidence="3" id="KW-1185">Reference proteome</keyword>
<feature type="compositionally biased region" description="Basic and acidic residues" evidence="1">
    <location>
        <begin position="169"/>
        <end position="179"/>
    </location>
</feature>
<gene>
    <name evidence="2" type="ORF">SIID45300_01057</name>
</gene>
<dbReference type="RefSeq" id="WP_420904466.1">
    <property type="nucleotide sequence ID" value="NZ_BAAFGK010000004.1"/>
</dbReference>
<comment type="caution">
    <text evidence="2">The sequence shown here is derived from an EMBL/GenBank/DDBJ whole genome shotgun (WGS) entry which is preliminary data.</text>
</comment>
<name>A0ABQ0C781_9PROT</name>
<evidence type="ECO:0000313" key="3">
    <source>
        <dbReference type="Proteomes" id="UP001628193"/>
    </source>
</evidence>
<evidence type="ECO:0008006" key="4">
    <source>
        <dbReference type="Google" id="ProtNLM"/>
    </source>
</evidence>
<reference evidence="2 3" key="1">
    <citation type="submission" date="2024-09" db="EMBL/GenBank/DDBJ databases">
        <title>Draft genome sequence of Candidatus Magnetaquicoccaceae bacterium FCR-1.</title>
        <authorList>
            <person name="Shimoshige H."/>
            <person name="Shimamura S."/>
            <person name="Taoka A."/>
            <person name="Kobayashi H."/>
            <person name="Maekawa T."/>
        </authorList>
    </citation>
    <scope>NUCLEOTIDE SEQUENCE [LARGE SCALE GENOMIC DNA]</scope>
    <source>
        <strain evidence="2 3">FCR-1</strain>
    </source>
</reference>
<dbReference type="Proteomes" id="UP001628193">
    <property type="component" value="Unassembled WGS sequence"/>
</dbReference>